<evidence type="ECO:0008006" key="3">
    <source>
        <dbReference type="Google" id="ProtNLM"/>
    </source>
</evidence>
<keyword evidence="2" id="KW-1185">Reference proteome</keyword>
<dbReference type="OrthoDB" id="9787207at2"/>
<organism evidence="1 2">
    <name type="scientific">Mycetocola reblochoni REB411</name>
    <dbReference type="NCBI Taxonomy" id="1255698"/>
    <lineage>
        <taxon>Bacteria</taxon>
        <taxon>Bacillati</taxon>
        <taxon>Actinomycetota</taxon>
        <taxon>Actinomycetes</taxon>
        <taxon>Micrococcales</taxon>
        <taxon>Microbacteriaceae</taxon>
        <taxon>Mycetocola</taxon>
    </lineage>
</organism>
<proteinExistence type="predicted"/>
<dbReference type="InterPro" id="IPR009351">
    <property type="entry name" value="AlkZ-like"/>
</dbReference>
<dbReference type="AlphaFoldDB" id="A0A1R4IBC4"/>
<dbReference type="Pfam" id="PF06224">
    <property type="entry name" value="AlkZ-like"/>
    <property type="match status" value="1"/>
</dbReference>
<reference evidence="2" key="1">
    <citation type="submission" date="2017-02" db="EMBL/GenBank/DDBJ databases">
        <authorList>
            <person name="Dridi B."/>
        </authorList>
    </citation>
    <scope>NUCLEOTIDE SEQUENCE [LARGE SCALE GENOMIC DNA]</scope>
    <source>
        <strain evidence="2">EB411</strain>
    </source>
</reference>
<dbReference type="RefSeq" id="WP_087135788.1">
    <property type="nucleotide sequence ID" value="NZ_FUKR01000005.1"/>
</dbReference>
<dbReference type="PANTHER" id="PTHR30528">
    <property type="entry name" value="CYTOPLASMIC PROTEIN"/>
    <property type="match status" value="1"/>
</dbReference>
<sequence length="409" mass="45781">MPDTLSASAARRIALAAQTLAGPRPDRPGTRRLRRTIEDMGVLQIDSVNVFERSHYLPVLARAGAYDRAALDRLALGSRTGVVEYWGHEATFMPVEAWPLFRWRMDEARQRQLGDADSWASANGQTIRRVHETVRERGSATSRDIAEADDRGSGSWWGWSDSKRALEVLFRWGELVSSGRRGFERVYAPAETEIPAELRAAHYDRGDAVRELVRRASSRLGVGTTADIADYFRLGRAETAAALVELAERGDVSPVSVPEWGAGRRRDEDAWLSADHRLPRWARRDELLSPFDPLVWCRPRAERLWDFHYRIEIYTPAHKRVHGYYVLPVLLGDRIAARLDLKHDRAANQILVQSSWVEPGAPADVAERVAGVLHRTAHWQGSESILVQDRGTLAGPLASVLRSGNPVGG</sequence>
<evidence type="ECO:0000313" key="2">
    <source>
        <dbReference type="Proteomes" id="UP000196778"/>
    </source>
</evidence>
<accession>A0A1R4IBC4</accession>
<gene>
    <name evidence="1" type="ORF">FM119_00790</name>
</gene>
<dbReference type="PANTHER" id="PTHR30528:SF0">
    <property type="entry name" value="CYTOPLASMIC PROTEIN"/>
    <property type="match status" value="1"/>
</dbReference>
<name>A0A1R4IBC4_9MICO</name>
<dbReference type="Proteomes" id="UP000196778">
    <property type="component" value="Unassembled WGS sequence"/>
</dbReference>
<dbReference type="EMBL" id="FUKR01000005">
    <property type="protein sequence ID" value="SJN17039.1"/>
    <property type="molecule type" value="Genomic_DNA"/>
</dbReference>
<evidence type="ECO:0000313" key="1">
    <source>
        <dbReference type="EMBL" id="SJN17039.1"/>
    </source>
</evidence>
<protein>
    <recommendedName>
        <fullName evidence="3">Cytoplasmic protein clustered with trehalase</fullName>
    </recommendedName>
</protein>